<gene>
    <name evidence="2" type="ORF">PV08_08704</name>
</gene>
<protein>
    <submittedName>
        <fullName evidence="2">Uncharacterized protein</fullName>
    </submittedName>
</protein>
<dbReference type="AlphaFoldDB" id="A0A0D1YEP7"/>
<dbReference type="EMBL" id="KN847497">
    <property type="protein sequence ID" value="KIW13516.1"/>
    <property type="molecule type" value="Genomic_DNA"/>
</dbReference>
<accession>A0A0D1YEP7</accession>
<name>A0A0D1YEP7_9EURO</name>
<organism evidence="2 3">
    <name type="scientific">Exophiala spinifera</name>
    <dbReference type="NCBI Taxonomy" id="91928"/>
    <lineage>
        <taxon>Eukaryota</taxon>
        <taxon>Fungi</taxon>
        <taxon>Dikarya</taxon>
        <taxon>Ascomycota</taxon>
        <taxon>Pezizomycotina</taxon>
        <taxon>Eurotiomycetes</taxon>
        <taxon>Chaetothyriomycetidae</taxon>
        <taxon>Chaetothyriales</taxon>
        <taxon>Herpotrichiellaceae</taxon>
        <taxon>Exophiala</taxon>
    </lineage>
</organism>
<dbReference type="Proteomes" id="UP000053328">
    <property type="component" value="Unassembled WGS sequence"/>
</dbReference>
<dbReference type="GeneID" id="27335787"/>
<feature type="region of interest" description="Disordered" evidence="1">
    <location>
        <begin position="90"/>
        <end position="138"/>
    </location>
</feature>
<proteinExistence type="predicted"/>
<reference evidence="2 3" key="1">
    <citation type="submission" date="2015-01" db="EMBL/GenBank/DDBJ databases">
        <title>The Genome Sequence of Exophiala spinifera CBS89968.</title>
        <authorList>
            <consortium name="The Broad Institute Genomics Platform"/>
            <person name="Cuomo C."/>
            <person name="de Hoog S."/>
            <person name="Gorbushina A."/>
            <person name="Stielow B."/>
            <person name="Teixiera M."/>
            <person name="Abouelleil A."/>
            <person name="Chapman S.B."/>
            <person name="Priest M."/>
            <person name="Young S.K."/>
            <person name="Wortman J."/>
            <person name="Nusbaum C."/>
            <person name="Birren B."/>
        </authorList>
    </citation>
    <scope>NUCLEOTIDE SEQUENCE [LARGE SCALE GENOMIC DNA]</scope>
    <source>
        <strain evidence="2 3">CBS 89968</strain>
    </source>
</reference>
<evidence type="ECO:0000313" key="2">
    <source>
        <dbReference type="EMBL" id="KIW13516.1"/>
    </source>
</evidence>
<feature type="compositionally biased region" description="Polar residues" evidence="1">
    <location>
        <begin position="17"/>
        <end position="26"/>
    </location>
</feature>
<sequence>MESNHEFNELGQDQGVGDQNTHQSSPLFFPENPNLLNVLGGDLPNFNDDGGMGIGQSLSGDQPGTSSNENTSFQELSFDDIFDFAAFENGVQGQDNDGDDGEEDRESESEEDDDDDDEDEGNHKDKDEEDSPADDPSNTMALMRYALTRAANDNVRPVFPDIRAIFDSVASVARSRGAWAGTLRGRVSMASVRHYGRDLVVLEGELETLKVRMERALALINADNFARHNQAEGINAILFMVNRCLEDIDLQKRLCDEVFRQAGRLSCLSADPVGLADAERRLRAALAASLRRLERVQEIEPMLEAFEAEFQLVLSSGDV</sequence>
<dbReference type="RefSeq" id="XP_016233732.1">
    <property type="nucleotide sequence ID" value="XM_016383029.1"/>
</dbReference>
<evidence type="ECO:0000256" key="1">
    <source>
        <dbReference type="SAM" id="MobiDB-lite"/>
    </source>
</evidence>
<feature type="compositionally biased region" description="Acidic residues" evidence="1">
    <location>
        <begin position="96"/>
        <end position="120"/>
    </location>
</feature>
<dbReference type="VEuPathDB" id="FungiDB:PV08_08704"/>
<dbReference type="HOGENOM" id="CLU_871649_0_0_1"/>
<feature type="compositionally biased region" description="Polar residues" evidence="1">
    <location>
        <begin position="56"/>
        <end position="71"/>
    </location>
</feature>
<feature type="region of interest" description="Disordered" evidence="1">
    <location>
        <begin position="1"/>
        <end position="71"/>
    </location>
</feature>
<evidence type="ECO:0000313" key="3">
    <source>
        <dbReference type="Proteomes" id="UP000053328"/>
    </source>
</evidence>
<keyword evidence="3" id="KW-1185">Reference proteome</keyword>